<dbReference type="PANTHER" id="PTHR43135:SF3">
    <property type="entry name" value="ALPHA-D-RIBOSE 1-METHYLPHOSPHONATE 5-TRIPHOSPHATE DIPHOSPHATASE"/>
    <property type="match status" value="1"/>
</dbReference>
<dbReference type="Pfam" id="PF01979">
    <property type="entry name" value="Amidohydro_1"/>
    <property type="match status" value="1"/>
</dbReference>
<dbReference type="SUPFAM" id="SSF51556">
    <property type="entry name" value="Metallo-dependent hydrolases"/>
    <property type="match status" value="1"/>
</dbReference>
<dbReference type="GO" id="GO:0016810">
    <property type="term" value="F:hydrolase activity, acting on carbon-nitrogen (but not peptide) bonds"/>
    <property type="evidence" value="ECO:0007669"/>
    <property type="project" value="InterPro"/>
</dbReference>
<organism evidence="2 3">
    <name type="scientific">Aliikangiella marina</name>
    <dbReference type="NCBI Taxonomy" id="1712262"/>
    <lineage>
        <taxon>Bacteria</taxon>
        <taxon>Pseudomonadati</taxon>
        <taxon>Pseudomonadota</taxon>
        <taxon>Gammaproteobacteria</taxon>
        <taxon>Oceanospirillales</taxon>
        <taxon>Pleioneaceae</taxon>
        <taxon>Aliikangiella</taxon>
    </lineage>
</organism>
<dbReference type="RefSeq" id="WP_142942875.1">
    <property type="nucleotide sequence ID" value="NZ_VIKR01000004.1"/>
</dbReference>
<protein>
    <submittedName>
        <fullName evidence="2">Amidohydrolase family protein</fullName>
    </submittedName>
</protein>
<keyword evidence="3" id="KW-1185">Reference proteome</keyword>
<dbReference type="InterPro" id="IPR051781">
    <property type="entry name" value="Metallo-dep_Hydrolase"/>
</dbReference>
<keyword evidence="2" id="KW-0378">Hydrolase</keyword>
<dbReference type="Gene3D" id="2.30.40.10">
    <property type="entry name" value="Urease, subunit C, domain 1"/>
    <property type="match status" value="2"/>
</dbReference>
<sequence>MLIFRQPLYRRLTLIAVVGVILCLSIKLITAKTTFAAKGFTSVSNLQSAVRLKSTEIAKSVPRVIIKNVTLVSAHLAKPLAHQWVKLENGRISQISDTPIHDKDSLVVDGSGQYLTPGLMDSHVHIGGAPGLGYGDYGLAKKYPELVKEFSVQQPRSFLYWGVTEILEPIGGGEGQAFFESQPLHPDVMHCGAAPINGGYPMLFMPKDKQLENFPTFIHQARNDQDQRYQDRIHQHKHTSVSRPYDPYLHTPEKIVEKIASQGASCIKLFIEDGFGGASHWPNISKENILRIKKAADQYGLKVLAHANAIDMQQIAVETQVDIIAHGLWNWLGYASHEDVHPEIAKHLDMLIEKKIAMQPTMRVIPGLKEMFQEETINNPEFNKVTPQSLLDWYQTDEAQWFPDEVRHENGQSKSNQSMIQDFAWIEQRGKRVINYLAQKDFPFLLGSDYPSSPTYANQPGYTTYQEILAMESAGVSLKQIFAAATINNAKAFNIDHAYGTVEVGKKANLLLLERNPWETSEAYNSIKKVILHGRVIDRELLAADSRSH</sequence>
<dbReference type="PANTHER" id="PTHR43135">
    <property type="entry name" value="ALPHA-D-RIBOSE 1-METHYLPHOSPHONATE 5-TRIPHOSPHATE DIPHOSPHATASE"/>
    <property type="match status" value="1"/>
</dbReference>
<evidence type="ECO:0000259" key="1">
    <source>
        <dbReference type="Pfam" id="PF01979"/>
    </source>
</evidence>
<dbReference type="OrthoDB" id="9782972at2"/>
<feature type="domain" description="Amidohydrolase-related" evidence="1">
    <location>
        <begin position="441"/>
        <end position="536"/>
    </location>
</feature>
<dbReference type="Gene3D" id="3.20.20.140">
    <property type="entry name" value="Metal-dependent hydrolases"/>
    <property type="match status" value="3"/>
</dbReference>
<proteinExistence type="predicted"/>
<dbReference type="Proteomes" id="UP000317839">
    <property type="component" value="Unassembled WGS sequence"/>
</dbReference>
<accession>A0A545T6B5</accession>
<dbReference type="AlphaFoldDB" id="A0A545T6B5"/>
<dbReference type="InterPro" id="IPR032466">
    <property type="entry name" value="Metal_Hydrolase"/>
</dbReference>
<reference evidence="2 3" key="1">
    <citation type="submission" date="2019-06" db="EMBL/GenBank/DDBJ databases">
        <title>Draft genome of Aliikangiella marina GYP-15.</title>
        <authorList>
            <person name="Wang G."/>
        </authorList>
    </citation>
    <scope>NUCLEOTIDE SEQUENCE [LARGE SCALE GENOMIC DNA]</scope>
    <source>
        <strain evidence="2 3">GYP-15</strain>
    </source>
</reference>
<dbReference type="EMBL" id="VIKR01000004">
    <property type="protein sequence ID" value="TQV72764.1"/>
    <property type="molecule type" value="Genomic_DNA"/>
</dbReference>
<name>A0A545T6B5_9GAMM</name>
<dbReference type="InterPro" id="IPR011059">
    <property type="entry name" value="Metal-dep_hydrolase_composite"/>
</dbReference>
<dbReference type="SUPFAM" id="SSF51338">
    <property type="entry name" value="Composite domain of metallo-dependent hydrolases"/>
    <property type="match status" value="1"/>
</dbReference>
<gene>
    <name evidence="2" type="ORF">FLL45_14930</name>
</gene>
<dbReference type="InterPro" id="IPR006680">
    <property type="entry name" value="Amidohydro-rel"/>
</dbReference>
<comment type="caution">
    <text evidence="2">The sequence shown here is derived from an EMBL/GenBank/DDBJ whole genome shotgun (WGS) entry which is preliminary data.</text>
</comment>
<evidence type="ECO:0000313" key="2">
    <source>
        <dbReference type="EMBL" id="TQV72764.1"/>
    </source>
</evidence>
<evidence type="ECO:0000313" key="3">
    <source>
        <dbReference type="Proteomes" id="UP000317839"/>
    </source>
</evidence>